<keyword evidence="3" id="KW-0456">Lyase</keyword>
<feature type="modified residue" description="N6-(pyridoxal phosphate)lysine" evidence="4">
    <location>
        <position position="606"/>
    </location>
</feature>
<sequence length="1174" mass="131541">MPITCRREYMIRSYKRGIATTASWGCTLSLPLPVHIHLRLLCSMFVRLPPIVRIQYAPTLTSPCIRLLASSPSYVSVVSYTQRGPGHVLSVPVSGVLRPRYHAASYSRVFSRCAYLMSLCPHLGRIAESFSNYVRRRMANPPLYLISRTSKKPWNEKTSEEKYNTMGSWFLGPRGENADILKEKMSSLVDQVKNGRLQYWPDDPVRLRVSRPLYLDSQSHYLMIHVIQDFITKAMSDSQDFKDSVDEVQLGIEYLGTQLAQHSVPFFSPRYAGHMNGEISMPATLGYIVAQQYNQNNAAPEGGPFSSYIEWRVGQQLCAMIGFNSYFNSSSQRPDDIVGWGHITADGSIANLESLWIARNLKYYPLALKQAMAPGAPFDFIASTFMANLCNGEQKNFYLCDAWDLLNLTPTEVANIPTRLSNDYNISSDALGKCLEQYSIQTVGKQKLDADFNITKPAQYMISVANHYSWPKACAVTGIGSENLVTIGVDYNARMDPTILENKLKDLCEAKQAVYCVVLIEGTTEHGSLDPVGEVIAIRERMQKLGMSFMIHADAAWGGYFATKVTLAKKKRPESEYAFSIPLNEWANDQLRNLKRVDTVTVDPHKSGYVPYPAGSLCLRDDRHRFLTTWTSPYINAKVGDDIAMGIYGIEGRCVQRQFAAFLSHEIIGLLDGGYADLLGTAMLTGVKMYGHWATMSLESPVLTVTPFNMLPIEKEKPNPTPDEIKAQQEEIRTKIVNRRNDELEHDLDAMSLVRQLGSDTMINAFACNFKVDGVINTDVVEANFLNTRIYQRLSVLTVNDDLKDRPIIILRTELMQKNYLGTLDMFKSRMGLSGSEDLVALTNVSMETAEEEIKNCLVRIQERPSIHSFLVQGTNVLYLVYLPMFNVENHKRQLIVTGTLSGDAMQEYTAAKEQNNDSVFTIHTKSTVLSDLKTLDQILADKKFVGDIYQGLPQVYGSSPILKDVEFTVTSVHTDQSLDRQNLHAYPNEMPFYLYGSSKEYHIDHVLGSAPNAQLSASGVTLDVTPALDDSKKYTFTFDREIEWAMQPFTEGSTSTSVSEGTITLPQNAGDIFVDYEHLNEEIAADVYIMVPRDSTMSDEQIKADIDNMSWFLAQMLRCKGVLGDAGRPEASTIKEGAYFAIVSRFTGKQPTDTKALRSAQHQAWVAKFEGGA</sequence>
<dbReference type="GO" id="GO:0030170">
    <property type="term" value="F:pyridoxal phosphate binding"/>
    <property type="evidence" value="ECO:0007669"/>
    <property type="project" value="InterPro"/>
</dbReference>
<evidence type="ECO:0000256" key="3">
    <source>
        <dbReference type="ARBA" id="ARBA00023239"/>
    </source>
</evidence>
<dbReference type="GO" id="GO:0016830">
    <property type="term" value="F:carbon-carbon lyase activity"/>
    <property type="evidence" value="ECO:0007669"/>
    <property type="project" value="InterPro"/>
</dbReference>
<dbReference type="Proteomes" id="UP000310158">
    <property type="component" value="Unassembled WGS sequence"/>
</dbReference>
<evidence type="ECO:0000313" key="6">
    <source>
        <dbReference type="Proteomes" id="UP000310158"/>
    </source>
</evidence>
<evidence type="ECO:0000313" key="5">
    <source>
        <dbReference type="EMBL" id="THH16889.1"/>
    </source>
</evidence>
<dbReference type="InterPro" id="IPR015421">
    <property type="entry name" value="PyrdxlP-dep_Trfase_major"/>
</dbReference>
<dbReference type="PANTHER" id="PTHR42735:SF4">
    <property type="entry name" value="PYRIDOXAL PHOSPHATE-DEPENDENT DECARBOXYLASE FAMILY PROTEIN"/>
    <property type="match status" value="1"/>
</dbReference>
<dbReference type="Pfam" id="PF00282">
    <property type="entry name" value="Pyridoxal_deC"/>
    <property type="match status" value="1"/>
</dbReference>
<dbReference type="SUPFAM" id="SSF53383">
    <property type="entry name" value="PLP-dependent transferases"/>
    <property type="match status" value="1"/>
</dbReference>
<protein>
    <recommendedName>
        <fullName evidence="7">PLP-dependent transferase</fullName>
    </recommendedName>
</protein>
<dbReference type="PANTHER" id="PTHR42735">
    <property type="match status" value="1"/>
</dbReference>
<proteinExistence type="predicted"/>
<evidence type="ECO:0008006" key="7">
    <source>
        <dbReference type="Google" id="ProtNLM"/>
    </source>
</evidence>
<organism evidence="5 6">
    <name type="scientific">Bondarzewia mesenterica</name>
    <dbReference type="NCBI Taxonomy" id="1095465"/>
    <lineage>
        <taxon>Eukaryota</taxon>
        <taxon>Fungi</taxon>
        <taxon>Dikarya</taxon>
        <taxon>Basidiomycota</taxon>
        <taxon>Agaricomycotina</taxon>
        <taxon>Agaricomycetes</taxon>
        <taxon>Russulales</taxon>
        <taxon>Bondarzewiaceae</taxon>
        <taxon>Bondarzewia</taxon>
    </lineage>
</organism>
<keyword evidence="2 4" id="KW-0663">Pyridoxal phosphate</keyword>
<keyword evidence="6" id="KW-1185">Reference proteome</keyword>
<name>A0A4S4LWF5_9AGAM</name>
<evidence type="ECO:0000256" key="2">
    <source>
        <dbReference type="ARBA" id="ARBA00022898"/>
    </source>
</evidence>
<gene>
    <name evidence="5" type="ORF">EW146_g3821</name>
</gene>
<accession>A0A4S4LWF5</accession>
<reference evidence="5 6" key="1">
    <citation type="submission" date="2019-02" db="EMBL/GenBank/DDBJ databases">
        <title>Genome sequencing of the rare red list fungi Bondarzewia mesenterica.</title>
        <authorList>
            <person name="Buettner E."/>
            <person name="Kellner H."/>
        </authorList>
    </citation>
    <scope>NUCLEOTIDE SEQUENCE [LARGE SCALE GENOMIC DNA]</scope>
    <source>
        <strain evidence="5 6">DSM 108281</strain>
    </source>
</reference>
<dbReference type="Gene3D" id="3.40.640.10">
    <property type="entry name" value="Type I PLP-dependent aspartate aminotransferase-like (Major domain)"/>
    <property type="match status" value="1"/>
</dbReference>
<evidence type="ECO:0000256" key="1">
    <source>
        <dbReference type="ARBA" id="ARBA00001933"/>
    </source>
</evidence>
<dbReference type="OrthoDB" id="2161780at2759"/>
<dbReference type="InterPro" id="IPR015424">
    <property type="entry name" value="PyrdxlP-dep_Trfase"/>
</dbReference>
<comment type="caution">
    <text evidence="5">The sequence shown here is derived from an EMBL/GenBank/DDBJ whole genome shotgun (WGS) entry which is preliminary data.</text>
</comment>
<dbReference type="InterPro" id="IPR002129">
    <property type="entry name" value="PyrdxlP-dep_de-COase"/>
</dbReference>
<dbReference type="GO" id="GO:0019752">
    <property type="term" value="P:carboxylic acid metabolic process"/>
    <property type="evidence" value="ECO:0007669"/>
    <property type="project" value="InterPro"/>
</dbReference>
<evidence type="ECO:0000256" key="4">
    <source>
        <dbReference type="PIRSR" id="PIRSR602129-50"/>
    </source>
</evidence>
<comment type="cofactor">
    <cofactor evidence="1 4">
        <name>pyridoxal 5'-phosphate</name>
        <dbReference type="ChEBI" id="CHEBI:597326"/>
    </cofactor>
</comment>
<dbReference type="AlphaFoldDB" id="A0A4S4LWF5"/>
<dbReference type="InterPro" id="IPR050477">
    <property type="entry name" value="GrpII_AminoAcid_Decarb"/>
</dbReference>
<dbReference type="EMBL" id="SGPL01000138">
    <property type="protein sequence ID" value="THH16889.1"/>
    <property type="molecule type" value="Genomic_DNA"/>
</dbReference>